<dbReference type="AlphaFoldDB" id="A0A2Z5Y3M7"/>
<dbReference type="Pfam" id="PF00575">
    <property type="entry name" value="S1"/>
    <property type="match status" value="1"/>
</dbReference>
<dbReference type="InterPro" id="IPR012340">
    <property type="entry name" value="NA-bd_OB-fold"/>
</dbReference>
<gene>
    <name evidence="2" type="ORF">DAT561_1355</name>
</gene>
<dbReference type="GO" id="GO:0003729">
    <property type="term" value="F:mRNA binding"/>
    <property type="evidence" value="ECO:0007669"/>
    <property type="project" value="TreeGrafter"/>
</dbReference>
<dbReference type="GO" id="GO:0006412">
    <property type="term" value="P:translation"/>
    <property type="evidence" value="ECO:0007669"/>
    <property type="project" value="TreeGrafter"/>
</dbReference>
<feature type="domain" description="S1 motif" evidence="1">
    <location>
        <begin position="16"/>
        <end position="85"/>
    </location>
</feature>
<dbReference type="Proteomes" id="UP000269226">
    <property type="component" value="Chromosome"/>
</dbReference>
<dbReference type="GO" id="GO:0003735">
    <property type="term" value="F:structural constituent of ribosome"/>
    <property type="evidence" value="ECO:0007669"/>
    <property type="project" value="TreeGrafter"/>
</dbReference>
<dbReference type="SUPFAM" id="SSF50249">
    <property type="entry name" value="Nucleic acid-binding proteins"/>
    <property type="match status" value="1"/>
</dbReference>
<name>A0A2Z5Y3M7_9ENTE</name>
<sequence>MFNKKNEGEKMNYKIGMILNGMITGVQPYGAFVSLDSKTQGLIHVSEIQTGYTQNIDSLLGIGQKVIVQIIDIDEYSKKISLSLRTLEEQIKIVNYHHKKYYTDKNKKIGFSSLEKQLPFWIDEMIDRLIRK</sequence>
<evidence type="ECO:0000313" key="3">
    <source>
        <dbReference type="Proteomes" id="UP000269226"/>
    </source>
</evidence>
<dbReference type="InterPro" id="IPR050437">
    <property type="entry name" value="Ribos_protein_bS1-like"/>
</dbReference>
<dbReference type="NCBIfam" id="NF040579">
    <property type="entry name" value="S1_dom_CvfD"/>
    <property type="match status" value="1"/>
</dbReference>
<reference evidence="2 3" key="1">
    <citation type="submission" date="2018-01" db="EMBL/GenBank/DDBJ databases">
        <title>Whole genome sequence of Melissococcus plutonius DAT561.</title>
        <authorList>
            <person name="Okumura K."/>
            <person name="Takamatsu D."/>
            <person name="Okura M."/>
        </authorList>
    </citation>
    <scope>NUCLEOTIDE SEQUENCE [LARGE SCALE GENOMIC DNA]</scope>
    <source>
        <strain evidence="2 3">DAT561</strain>
    </source>
</reference>
<dbReference type="PROSITE" id="PS50126">
    <property type="entry name" value="S1"/>
    <property type="match status" value="1"/>
</dbReference>
<protein>
    <submittedName>
        <fullName evidence="2">General stress protein 13</fullName>
    </submittedName>
</protein>
<dbReference type="InterPro" id="IPR003029">
    <property type="entry name" value="S1_domain"/>
</dbReference>
<dbReference type="EMBL" id="AP018492">
    <property type="protein sequence ID" value="BBC61455.1"/>
    <property type="molecule type" value="Genomic_DNA"/>
</dbReference>
<evidence type="ECO:0000259" key="1">
    <source>
        <dbReference type="PROSITE" id="PS50126"/>
    </source>
</evidence>
<dbReference type="GO" id="GO:0005737">
    <property type="term" value="C:cytoplasm"/>
    <property type="evidence" value="ECO:0007669"/>
    <property type="project" value="UniProtKB-ARBA"/>
</dbReference>
<dbReference type="OMA" id="NAQSEDF"/>
<dbReference type="PANTHER" id="PTHR10724">
    <property type="entry name" value="30S RIBOSOMAL PROTEIN S1"/>
    <property type="match status" value="1"/>
</dbReference>
<proteinExistence type="predicted"/>
<dbReference type="FunFam" id="2.40.50.140:FF:000051">
    <property type="entry name" value="RNA-binding transcriptional accessory protein"/>
    <property type="match status" value="1"/>
</dbReference>
<evidence type="ECO:0000313" key="2">
    <source>
        <dbReference type="EMBL" id="BBC61455.1"/>
    </source>
</evidence>
<dbReference type="SMART" id="SM00316">
    <property type="entry name" value="S1"/>
    <property type="match status" value="1"/>
</dbReference>
<accession>A0A2Z5Y3M7</accession>
<organism evidence="2 3">
    <name type="scientific">Melissococcus plutonius</name>
    <dbReference type="NCBI Taxonomy" id="33970"/>
    <lineage>
        <taxon>Bacteria</taxon>
        <taxon>Bacillati</taxon>
        <taxon>Bacillota</taxon>
        <taxon>Bacilli</taxon>
        <taxon>Lactobacillales</taxon>
        <taxon>Enterococcaceae</taxon>
        <taxon>Melissococcus</taxon>
    </lineage>
</organism>
<dbReference type="Gene3D" id="2.40.50.140">
    <property type="entry name" value="Nucleic acid-binding proteins"/>
    <property type="match status" value="1"/>
</dbReference>